<feature type="compositionally biased region" description="Polar residues" evidence="1">
    <location>
        <begin position="213"/>
        <end position="225"/>
    </location>
</feature>
<name>A0A0N0GL57_9NEIS</name>
<evidence type="ECO:0000256" key="1">
    <source>
        <dbReference type="SAM" id="MobiDB-lite"/>
    </source>
</evidence>
<dbReference type="OrthoDB" id="9870427at2"/>
<gene>
    <name evidence="2" type="ORF">WG78_19515</name>
</gene>
<feature type="region of interest" description="Disordered" evidence="1">
    <location>
        <begin position="58"/>
        <end position="78"/>
    </location>
</feature>
<feature type="region of interest" description="Disordered" evidence="1">
    <location>
        <begin position="213"/>
        <end position="252"/>
    </location>
</feature>
<dbReference type="EMBL" id="LAQT01000036">
    <property type="protein sequence ID" value="KPC49545.1"/>
    <property type="molecule type" value="Genomic_DNA"/>
</dbReference>
<dbReference type="RefSeq" id="WP_053939485.1">
    <property type="nucleotide sequence ID" value="NZ_LAQT01000036.1"/>
</dbReference>
<feature type="region of interest" description="Disordered" evidence="1">
    <location>
        <begin position="158"/>
        <end position="184"/>
    </location>
</feature>
<proteinExistence type="predicted"/>
<dbReference type="Proteomes" id="UP000037939">
    <property type="component" value="Unassembled WGS sequence"/>
</dbReference>
<evidence type="ECO:0000313" key="3">
    <source>
        <dbReference type="Proteomes" id="UP000037939"/>
    </source>
</evidence>
<feature type="compositionally biased region" description="Low complexity" evidence="1">
    <location>
        <begin position="1"/>
        <end position="19"/>
    </location>
</feature>
<protein>
    <submittedName>
        <fullName evidence="2">Uncharacterized protein</fullName>
    </submittedName>
</protein>
<feature type="compositionally biased region" description="Low complexity" evidence="1">
    <location>
        <begin position="58"/>
        <end position="70"/>
    </location>
</feature>
<dbReference type="AlphaFoldDB" id="A0A0N0GL57"/>
<comment type="caution">
    <text evidence="2">The sequence shown here is derived from an EMBL/GenBank/DDBJ whole genome shotgun (WGS) entry which is preliminary data.</text>
</comment>
<organism evidence="2 3">
    <name type="scientific">Amantichitinum ursilacus</name>
    <dbReference type="NCBI Taxonomy" id="857265"/>
    <lineage>
        <taxon>Bacteria</taxon>
        <taxon>Pseudomonadati</taxon>
        <taxon>Pseudomonadota</taxon>
        <taxon>Betaproteobacteria</taxon>
        <taxon>Neisseriales</taxon>
        <taxon>Chitinibacteraceae</taxon>
        <taxon>Amantichitinum</taxon>
    </lineage>
</organism>
<sequence>MSSISGLSSSNYSYSSTGSDELKQRRQNYKALESALNSGDLSASQSAYAALQAQSGSASSASSTASGSTSNSPQQQFQTDFAALGKALSSGDISSAQSAFATLQSDRPKGPPPGDQNGGAIQQVASDLNAVQSALSSSDLSSAKTTFSTLLKDLQAAMGGSSASDAASGSTSSATAAASGSTDTISNDFTALQNALSGNDLSTAQSAFSTLMTDISSAAQTQQAQRPMGPPPPPPGADNDSGDDPLGDDLTTLANAIDSGDLSTAQSLFAQIQQGLTTGQANAGSDSTDSSSDSSVSDALSALSTALTSKDSSKAQSAFGSLLDTLGYTEVDDTDDSDYASAAATASDSLNSDFSTLASALNSGDLTAARDAFSTLQQNRAAYQQAQASNPYLTARFGIDTSGGSVNVAA</sequence>
<reference evidence="2 3" key="1">
    <citation type="submission" date="2015-07" db="EMBL/GenBank/DDBJ databases">
        <title>Draft genome sequence of the Amantichitinum ursilacus IGB-41, a new chitin-degrading bacterium.</title>
        <authorList>
            <person name="Kirstahler P."/>
            <person name="Guenther M."/>
            <person name="Grumaz C."/>
            <person name="Rupp S."/>
            <person name="Zibek S."/>
            <person name="Sohn K."/>
        </authorList>
    </citation>
    <scope>NUCLEOTIDE SEQUENCE [LARGE SCALE GENOMIC DNA]</scope>
    <source>
        <strain evidence="2 3">IGB-41</strain>
    </source>
</reference>
<keyword evidence="3" id="KW-1185">Reference proteome</keyword>
<evidence type="ECO:0000313" key="2">
    <source>
        <dbReference type="EMBL" id="KPC49545.1"/>
    </source>
</evidence>
<feature type="region of interest" description="Disordered" evidence="1">
    <location>
        <begin position="98"/>
        <end position="121"/>
    </location>
</feature>
<accession>A0A0N0GL57</accession>
<dbReference type="STRING" id="857265.WG78_19515"/>
<feature type="region of interest" description="Disordered" evidence="1">
    <location>
        <begin position="1"/>
        <end position="26"/>
    </location>
</feature>